<evidence type="ECO:0000313" key="2">
    <source>
        <dbReference type="EMBL" id="QQL43762.1"/>
    </source>
</evidence>
<dbReference type="KEGG" id="soa:G3M56_007565"/>
<dbReference type="AlphaFoldDB" id="A0A7T7EZ56"/>
<proteinExistence type="predicted"/>
<accession>A0A7T7EZ56</accession>
<keyword evidence="1" id="KW-0472">Membrane</keyword>
<feature type="transmembrane region" description="Helical" evidence="1">
    <location>
        <begin position="20"/>
        <end position="40"/>
    </location>
</feature>
<sequence>MLFFWGRLWNKQWTIGDHLVTTTTSLLLAVIGATSVYLALVTHKAFDSIENQRAEVSQTISSNGKFNREVLLATWAKIAHKGGQEGLTPPSEGGNELRINGPAEALVLSTTAAELASQQRRDFSLFSSGIQEPEISPELTGSRALAEVGFPSSDYPVIVSPANIWTSTAVTVGTGRAVDKLLKELAKPFSLLQTIALVALGISLMSQLLIVATTALNDIKETL</sequence>
<keyword evidence="1" id="KW-0812">Transmembrane</keyword>
<evidence type="ECO:0000256" key="1">
    <source>
        <dbReference type="SAM" id="Phobius"/>
    </source>
</evidence>
<dbReference type="Proteomes" id="UP000475117">
    <property type="component" value="Chromosome"/>
</dbReference>
<reference evidence="2 3" key="1">
    <citation type="submission" date="2020-12" db="EMBL/GenBank/DDBJ databases">
        <title>Sulforoseuscoccus oceanibium gen. nov., sp. nov., a representative of the phylum Verrucomicrobia with special cytoplasmic membrane, and proposal of Sulforoseuscoccusaceae fam. nov.</title>
        <authorList>
            <person name="Xi F."/>
        </authorList>
    </citation>
    <scope>NUCLEOTIDE SEQUENCE [LARGE SCALE GENOMIC DNA]</scope>
    <source>
        <strain evidence="2 3">T37</strain>
    </source>
</reference>
<name>A0A7T7EZ56_9BACT</name>
<gene>
    <name evidence="2" type="ORF">G3M56_007565</name>
</gene>
<organism evidence="2 3">
    <name type="scientific">Sulfuriroseicoccus oceanibius</name>
    <dbReference type="NCBI Taxonomy" id="2707525"/>
    <lineage>
        <taxon>Bacteria</taxon>
        <taxon>Pseudomonadati</taxon>
        <taxon>Verrucomicrobiota</taxon>
        <taxon>Verrucomicrobiia</taxon>
        <taxon>Verrucomicrobiales</taxon>
        <taxon>Verrucomicrobiaceae</taxon>
        <taxon>Sulfuriroseicoccus</taxon>
    </lineage>
</organism>
<feature type="transmembrane region" description="Helical" evidence="1">
    <location>
        <begin position="189"/>
        <end position="216"/>
    </location>
</feature>
<protein>
    <submittedName>
        <fullName evidence="2">Uncharacterized protein</fullName>
    </submittedName>
</protein>
<keyword evidence="1" id="KW-1133">Transmembrane helix</keyword>
<dbReference type="EMBL" id="CP066776">
    <property type="protein sequence ID" value="QQL43762.1"/>
    <property type="molecule type" value="Genomic_DNA"/>
</dbReference>
<evidence type="ECO:0000313" key="3">
    <source>
        <dbReference type="Proteomes" id="UP000475117"/>
    </source>
</evidence>
<keyword evidence="3" id="KW-1185">Reference proteome</keyword>
<dbReference type="RefSeq" id="WP_235203312.1">
    <property type="nucleotide sequence ID" value="NZ_CP066776.1"/>
</dbReference>